<feature type="region of interest" description="Disordered" evidence="1">
    <location>
        <begin position="110"/>
        <end position="162"/>
    </location>
</feature>
<dbReference type="InterPro" id="IPR006575">
    <property type="entry name" value="RWD_dom"/>
</dbReference>
<feature type="compositionally biased region" description="Basic and acidic residues" evidence="1">
    <location>
        <begin position="129"/>
        <end position="151"/>
    </location>
</feature>
<dbReference type="CDD" id="cd23817">
    <property type="entry name" value="RWD-RWDD4"/>
    <property type="match status" value="1"/>
</dbReference>
<proteinExistence type="predicted"/>
<dbReference type="InParanoid" id="A0A6P8HZV0"/>
<dbReference type="GeneID" id="116297750"/>
<dbReference type="RefSeq" id="XP_031561894.1">
    <property type="nucleotide sequence ID" value="XM_031706034.1"/>
</dbReference>
<accession>A0A6P8HZV0</accession>
<dbReference type="InterPro" id="IPR042770">
    <property type="entry name" value="RWDD4"/>
</dbReference>
<evidence type="ECO:0000313" key="4">
    <source>
        <dbReference type="RefSeq" id="XP_031561894.1"/>
    </source>
</evidence>
<dbReference type="AlphaFoldDB" id="A0A6P8HZV0"/>
<dbReference type="Pfam" id="PF05773">
    <property type="entry name" value="RWD"/>
    <property type="match status" value="1"/>
</dbReference>
<dbReference type="SUPFAM" id="SSF54495">
    <property type="entry name" value="UBC-like"/>
    <property type="match status" value="1"/>
</dbReference>
<dbReference type="FunCoup" id="A0A6P8HZV0">
    <property type="interactions" value="955"/>
</dbReference>
<dbReference type="PANTHER" id="PTHR21275:SF1">
    <property type="entry name" value="RWD DOMAIN-CONTAINING PROTEIN 4"/>
    <property type="match status" value="1"/>
</dbReference>
<evidence type="ECO:0000313" key="3">
    <source>
        <dbReference type="Proteomes" id="UP000515163"/>
    </source>
</evidence>
<evidence type="ECO:0000256" key="1">
    <source>
        <dbReference type="SAM" id="MobiDB-lite"/>
    </source>
</evidence>
<organism evidence="3 4">
    <name type="scientific">Actinia tenebrosa</name>
    <name type="common">Australian red waratah sea anemone</name>
    <dbReference type="NCBI Taxonomy" id="6105"/>
    <lineage>
        <taxon>Eukaryota</taxon>
        <taxon>Metazoa</taxon>
        <taxon>Cnidaria</taxon>
        <taxon>Anthozoa</taxon>
        <taxon>Hexacorallia</taxon>
        <taxon>Actiniaria</taxon>
        <taxon>Actiniidae</taxon>
        <taxon>Actinia</taxon>
    </lineage>
</organism>
<gene>
    <name evidence="4" type="primary">LOC116297750</name>
</gene>
<reference evidence="4" key="1">
    <citation type="submission" date="2025-08" db="UniProtKB">
        <authorList>
            <consortium name="RefSeq"/>
        </authorList>
    </citation>
    <scope>IDENTIFICATION</scope>
    <source>
        <tissue evidence="4">Tentacle</tissue>
    </source>
</reference>
<protein>
    <submittedName>
        <fullName evidence="4">RWD domain-containing protein 4-like</fullName>
    </submittedName>
</protein>
<dbReference type="SMART" id="SM00591">
    <property type="entry name" value="RWD"/>
    <property type="match status" value="1"/>
</dbReference>
<dbReference type="Proteomes" id="UP000515163">
    <property type="component" value="Unplaced"/>
</dbReference>
<keyword evidence="3" id="KW-1185">Reference proteome</keyword>
<sequence>MDCKVEQEEEREVLRSIYEEDERFKEINPTTFQYKFGEDGHFKSFVLEISWTDNYPENAPNINMDAFYNKHLLDKVKGNIISRLSEQCDLNLGCAMTYSLFDWTNEHCEELTEEQDEAQQPLEAPESSIEEKDNQDNEQKAEKTEKKEKLTKNQKRKLGNRLNAKGELERGWNWVDIVKHLSKTKPT</sequence>
<dbReference type="PROSITE" id="PS50908">
    <property type="entry name" value="RWD"/>
    <property type="match status" value="1"/>
</dbReference>
<evidence type="ECO:0000259" key="2">
    <source>
        <dbReference type="PROSITE" id="PS50908"/>
    </source>
</evidence>
<name>A0A6P8HZV0_ACTTE</name>
<dbReference type="OrthoDB" id="10045773at2759"/>
<dbReference type="Gene3D" id="3.10.110.10">
    <property type="entry name" value="Ubiquitin Conjugating Enzyme"/>
    <property type="match status" value="1"/>
</dbReference>
<feature type="domain" description="RWD" evidence="2">
    <location>
        <begin position="9"/>
        <end position="111"/>
    </location>
</feature>
<dbReference type="InterPro" id="IPR016135">
    <property type="entry name" value="UBQ-conjugating_enzyme/RWD"/>
</dbReference>
<dbReference type="PANTHER" id="PTHR21275">
    <property type="entry name" value="RWD DOMAIN-CONTAINING PROTEIN 4"/>
    <property type="match status" value="1"/>
</dbReference>
<dbReference type="KEGG" id="aten:116297750"/>